<dbReference type="InterPro" id="IPR044846">
    <property type="entry name" value="GH10"/>
</dbReference>
<dbReference type="Proteomes" id="UP000249522">
    <property type="component" value="Unassembled WGS sequence"/>
</dbReference>
<comment type="caution">
    <text evidence="11">The sequence shown here is derived from an EMBL/GenBank/DDBJ whole genome shotgun (WGS) entry which is preliminary data.</text>
</comment>
<keyword evidence="7 9" id="KW-0624">Polysaccharide degradation</keyword>
<dbReference type="RefSeq" id="WP_111148296.1">
    <property type="nucleotide sequence ID" value="NZ_QKRB01000053.1"/>
</dbReference>
<dbReference type="UniPathway" id="UPA00114"/>
<evidence type="ECO:0000256" key="3">
    <source>
        <dbReference type="ARBA" id="ARBA00022651"/>
    </source>
</evidence>
<dbReference type="Pfam" id="PF00331">
    <property type="entry name" value="Glyco_hydro_10"/>
    <property type="match status" value="1"/>
</dbReference>
<dbReference type="Gene3D" id="3.20.20.80">
    <property type="entry name" value="Glycosidases"/>
    <property type="match status" value="1"/>
</dbReference>
<dbReference type="PROSITE" id="PS51760">
    <property type="entry name" value="GH10_2"/>
    <property type="match status" value="1"/>
</dbReference>
<dbReference type="EMBL" id="QKRB01000053">
    <property type="protein sequence ID" value="PZD94480.1"/>
    <property type="molecule type" value="Genomic_DNA"/>
</dbReference>
<dbReference type="GO" id="GO:0031176">
    <property type="term" value="F:endo-1,4-beta-xylanase activity"/>
    <property type="evidence" value="ECO:0007669"/>
    <property type="project" value="UniProtKB-EC"/>
</dbReference>
<feature type="active site" description="Nucleophile" evidence="8">
    <location>
        <position position="247"/>
    </location>
</feature>
<name>A0A2W1L8L5_9BACL</name>
<dbReference type="AlphaFoldDB" id="A0A2W1L8L5"/>
<keyword evidence="3 11" id="KW-0858">Xylan degradation</keyword>
<dbReference type="PANTHER" id="PTHR31490:SF90">
    <property type="entry name" value="ENDO-1,4-BETA-XYLANASE A"/>
    <property type="match status" value="1"/>
</dbReference>
<dbReference type="OrthoDB" id="9809277at2"/>
<dbReference type="PANTHER" id="PTHR31490">
    <property type="entry name" value="GLYCOSYL HYDROLASE"/>
    <property type="match status" value="1"/>
</dbReference>
<evidence type="ECO:0000259" key="10">
    <source>
        <dbReference type="PROSITE" id="PS51760"/>
    </source>
</evidence>
<evidence type="ECO:0000256" key="5">
    <source>
        <dbReference type="ARBA" id="ARBA00023277"/>
    </source>
</evidence>
<gene>
    <name evidence="11" type="ORF">DNH61_18995</name>
</gene>
<keyword evidence="12" id="KW-1185">Reference proteome</keyword>
<evidence type="ECO:0000256" key="7">
    <source>
        <dbReference type="ARBA" id="ARBA00023326"/>
    </source>
</evidence>
<comment type="pathway">
    <text evidence="2">Glycan degradation; xylan degradation.</text>
</comment>
<evidence type="ECO:0000256" key="1">
    <source>
        <dbReference type="ARBA" id="ARBA00000681"/>
    </source>
</evidence>
<evidence type="ECO:0000256" key="4">
    <source>
        <dbReference type="ARBA" id="ARBA00022801"/>
    </source>
</evidence>
<sequence>MAEADKAVTNVPSLGARYRDYFDIGAAVNLKTIESQQGVLSRHYNSITAENDMKFERLQPEEGRYTFEAADRIAAFADEHSMKLRGHTLVWHNQTPQWVFEGRDGQPADRELLLSRMKSHIDTVVGRYKGRAYAWDVVNEVIEDKSDIWLRSSPWLDIAGEDFIAEAFRYAHEADPAAILFYNDYNESDPVKRDKIIRLLRSLKEKDVPVHGMGMQGHWNLNGPGLDEIRAAIEGYASLGLQVQITELDISVFDFEDRRTDLVRPTAEMEEKQAERYDAVFRMLREYRDVITAVTFWGAADDYTWLDDFPVRGRKNWPFVFDEKHEPKPSFQRITDWQA</sequence>
<comment type="catalytic activity">
    <reaction evidence="1 9">
        <text>Endohydrolysis of (1-&gt;4)-beta-D-xylosidic linkages in xylans.</text>
        <dbReference type="EC" id="3.2.1.8"/>
    </reaction>
</comment>
<dbReference type="PRINTS" id="PR00134">
    <property type="entry name" value="GLHYDRLASE10"/>
</dbReference>
<dbReference type="InterPro" id="IPR031158">
    <property type="entry name" value="GH10_AS"/>
</dbReference>
<protein>
    <recommendedName>
        <fullName evidence="9">Beta-xylanase</fullName>
        <ecNumber evidence="9">3.2.1.8</ecNumber>
    </recommendedName>
</protein>
<dbReference type="PROSITE" id="PS00591">
    <property type="entry name" value="GH10_1"/>
    <property type="match status" value="1"/>
</dbReference>
<accession>A0A2W1L8L5</accession>
<dbReference type="SMART" id="SM00633">
    <property type="entry name" value="Glyco_10"/>
    <property type="match status" value="1"/>
</dbReference>
<evidence type="ECO:0000256" key="8">
    <source>
        <dbReference type="PROSITE-ProRule" id="PRU10061"/>
    </source>
</evidence>
<reference evidence="11 12" key="1">
    <citation type="submission" date="2018-06" db="EMBL/GenBank/DDBJ databases">
        <title>Paenibacillus imtechensis sp. nov.</title>
        <authorList>
            <person name="Pinnaka A.K."/>
            <person name="Singh H."/>
            <person name="Kaur M."/>
        </authorList>
    </citation>
    <scope>NUCLEOTIDE SEQUENCE [LARGE SCALE GENOMIC DNA]</scope>
    <source>
        <strain evidence="11 12">SMB1</strain>
    </source>
</reference>
<keyword evidence="4 9" id="KW-0378">Hydrolase</keyword>
<evidence type="ECO:0000313" key="11">
    <source>
        <dbReference type="EMBL" id="PZD94480.1"/>
    </source>
</evidence>
<proteinExistence type="inferred from homology"/>
<evidence type="ECO:0000256" key="6">
    <source>
        <dbReference type="ARBA" id="ARBA00023295"/>
    </source>
</evidence>
<dbReference type="InterPro" id="IPR017853">
    <property type="entry name" value="GH"/>
</dbReference>
<keyword evidence="6 9" id="KW-0326">Glycosidase</keyword>
<keyword evidence="5 9" id="KW-0119">Carbohydrate metabolism</keyword>
<dbReference type="EC" id="3.2.1.8" evidence="9"/>
<dbReference type="SUPFAM" id="SSF51445">
    <property type="entry name" value="(Trans)glycosidases"/>
    <property type="match status" value="1"/>
</dbReference>
<organism evidence="11 12">
    <name type="scientific">Paenibacillus sambharensis</name>
    <dbReference type="NCBI Taxonomy" id="1803190"/>
    <lineage>
        <taxon>Bacteria</taxon>
        <taxon>Bacillati</taxon>
        <taxon>Bacillota</taxon>
        <taxon>Bacilli</taxon>
        <taxon>Bacillales</taxon>
        <taxon>Paenibacillaceae</taxon>
        <taxon>Paenibacillus</taxon>
    </lineage>
</organism>
<evidence type="ECO:0000256" key="9">
    <source>
        <dbReference type="RuleBase" id="RU361174"/>
    </source>
</evidence>
<evidence type="ECO:0000256" key="2">
    <source>
        <dbReference type="ARBA" id="ARBA00004851"/>
    </source>
</evidence>
<dbReference type="InterPro" id="IPR001000">
    <property type="entry name" value="GH10_dom"/>
</dbReference>
<feature type="domain" description="GH10" evidence="10">
    <location>
        <begin position="8"/>
        <end position="337"/>
    </location>
</feature>
<evidence type="ECO:0000313" key="12">
    <source>
        <dbReference type="Proteomes" id="UP000249522"/>
    </source>
</evidence>
<comment type="similarity">
    <text evidence="9">Belongs to the glycosyl hydrolase 10 (cellulase F) family.</text>
</comment>
<dbReference type="GO" id="GO:0045493">
    <property type="term" value="P:xylan catabolic process"/>
    <property type="evidence" value="ECO:0007669"/>
    <property type="project" value="UniProtKB-UniPathway"/>
</dbReference>